<organism evidence="4">
    <name type="scientific">Angiostrongylus costaricensis</name>
    <name type="common">Nematode worm</name>
    <dbReference type="NCBI Taxonomy" id="334426"/>
    <lineage>
        <taxon>Eukaryota</taxon>
        <taxon>Metazoa</taxon>
        <taxon>Ecdysozoa</taxon>
        <taxon>Nematoda</taxon>
        <taxon>Chromadorea</taxon>
        <taxon>Rhabditida</taxon>
        <taxon>Rhabditina</taxon>
        <taxon>Rhabditomorpha</taxon>
        <taxon>Strongyloidea</taxon>
        <taxon>Metastrongylidae</taxon>
        <taxon>Angiostrongylus</taxon>
    </lineage>
</organism>
<gene>
    <name evidence="2" type="ORF">ACOC_LOCUS5287</name>
</gene>
<keyword evidence="1" id="KW-0472">Membrane</keyword>
<dbReference type="OrthoDB" id="5987909at2759"/>
<sequence length="61" mass="6925">MELDRRRVQTVKLTLTIVASNFILWAPLCITSVIDALWPAVISMFAFVRSEGNHSTLIELH</sequence>
<feature type="transmembrane region" description="Helical" evidence="1">
    <location>
        <begin position="22"/>
        <end position="48"/>
    </location>
</feature>
<dbReference type="STRING" id="334426.A0A0R3PKV3"/>
<reference evidence="4" key="1">
    <citation type="submission" date="2017-02" db="UniProtKB">
        <authorList>
            <consortium name="WormBaseParasite"/>
        </authorList>
    </citation>
    <scope>IDENTIFICATION</scope>
</reference>
<dbReference type="Proteomes" id="UP000267027">
    <property type="component" value="Unassembled WGS sequence"/>
</dbReference>
<protein>
    <submittedName>
        <fullName evidence="4">G_PROTEIN_RECEP_F1_2 domain-containing protein</fullName>
    </submittedName>
</protein>
<keyword evidence="1" id="KW-0812">Transmembrane</keyword>
<evidence type="ECO:0000256" key="1">
    <source>
        <dbReference type="SAM" id="Phobius"/>
    </source>
</evidence>
<evidence type="ECO:0000313" key="2">
    <source>
        <dbReference type="EMBL" id="VDM56872.1"/>
    </source>
</evidence>
<dbReference type="WBParaSite" id="ACOC_0000528601-mRNA-1">
    <property type="protein sequence ID" value="ACOC_0000528601-mRNA-1"/>
    <property type="gene ID" value="ACOC_0000528601"/>
</dbReference>
<dbReference type="EMBL" id="UYYA01003861">
    <property type="protein sequence ID" value="VDM56872.1"/>
    <property type="molecule type" value="Genomic_DNA"/>
</dbReference>
<accession>A0A0R3PKV3</accession>
<evidence type="ECO:0000313" key="3">
    <source>
        <dbReference type="Proteomes" id="UP000267027"/>
    </source>
</evidence>
<reference evidence="2 3" key="2">
    <citation type="submission" date="2018-11" db="EMBL/GenBank/DDBJ databases">
        <authorList>
            <consortium name="Pathogen Informatics"/>
        </authorList>
    </citation>
    <scope>NUCLEOTIDE SEQUENCE [LARGE SCALE GENOMIC DNA]</scope>
    <source>
        <strain evidence="2 3">Costa Rica</strain>
    </source>
</reference>
<evidence type="ECO:0000313" key="4">
    <source>
        <dbReference type="WBParaSite" id="ACOC_0000528601-mRNA-1"/>
    </source>
</evidence>
<proteinExistence type="predicted"/>
<keyword evidence="1" id="KW-1133">Transmembrane helix</keyword>
<name>A0A0R3PKV3_ANGCS</name>
<dbReference type="AlphaFoldDB" id="A0A0R3PKV3"/>
<keyword evidence="3" id="KW-1185">Reference proteome</keyword>